<dbReference type="Gene3D" id="2.130.10.130">
    <property type="entry name" value="Integrin alpha, N-terminal"/>
    <property type="match status" value="3"/>
</dbReference>
<organism evidence="6 7">
    <name type="scientific">Agaribacillus aureus</name>
    <dbReference type="NCBI Taxonomy" id="3051825"/>
    <lineage>
        <taxon>Bacteria</taxon>
        <taxon>Pseudomonadati</taxon>
        <taxon>Bacteroidota</taxon>
        <taxon>Cytophagia</taxon>
        <taxon>Cytophagales</taxon>
        <taxon>Splendidivirgaceae</taxon>
        <taxon>Agaribacillus</taxon>
    </lineage>
</organism>
<evidence type="ECO:0000256" key="3">
    <source>
        <dbReference type="ARBA" id="ARBA00023180"/>
    </source>
</evidence>
<dbReference type="InterPro" id="IPR013519">
    <property type="entry name" value="Int_alpha_beta-p"/>
</dbReference>
<evidence type="ECO:0000256" key="2">
    <source>
        <dbReference type="ARBA" id="ARBA00022737"/>
    </source>
</evidence>
<dbReference type="EMBL" id="JAUJEB010000001">
    <property type="protein sequence ID" value="MDN5212733.1"/>
    <property type="molecule type" value="Genomic_DNA"/>
</dbReference>
<gene>
    <name evidence="6" type="ORF">QQ020_11775</name>
</gene>
<dbReference type="InterPro" id="IPR028994">
    <property type="entry name" value="Integrin_alpha_N"/>
</dbReference>
<dbReference type="InterPro" id="IPR013517">
    <property type="entry name" value="FG-GAP"/>
</dbReference>
<dbReference type="SUPFAM" id="SSF69318">
    <property type="entry name" value="Integrin alpha N-terminal domain"/>
    <property type="match status" value="3"/>
</dbReference>
<dbReference type="PANTHER" id="PTHR16026">
    <property type="entry name" value="CARTILAGE ACIDIC PROTEIN 1"/>
    <property type="match status" value="1"/>
</dbReference>
<proteinExistence type="predicted"/>
<comment type="caution">
    <text evidence="6">The sequence shown here is derived from an EMBL/GenBank/DDBJ whole genome shotgun (WGS) entry which is preliminary data.</text>
</comment>
<reference evidence="6" key="1">
    <citation type="submission" date="2023-06" db="EMBL/GenBank/DDBJ databases">
        <title>Genomic of Agaribacillus aureum.</title>
        <authorList>
            <person name="Wang G."/>
        </authorList>
    </citation>
    <scope>NUCLEOTIDE SEQUENCE</scope>
    <source>
        <strain evidence="6">BMA12</strain>
    </source>
</reference>
<keyword evidence="3" id="KW-0325">Glycoprotein</keyword>
<dbReference type="Pfam" id="PF13517">
    <property type="entry name" value="FG-GAP_3"/>
    <property type="match status" value="6"/>
</dbReference>
<dbReference type="PANTHER" id="PTHR16026:SF0">
    <property type="entry name" value="CARTILAGE ACIDIC PROTEIN 1"/>
    <property type="match status" value="1"/>
</dbReference>
<dbReference type="Proteomes" id="UP001172083">
    <property type="component" value="Unassembled WGS sequence"/>
</dbReference>
<evidence type="ECO:0000259" key="5">
    <source>
        <dbReference type="Pfam" id="PF07593"/>
    </source>
</evidence>
<dbReference type="RefSeq" id="WP_346758050.1">
    <property type="nucleotide sequence ID" value="NZ_JAUJEB010000001.1"/>
</dbReference>
<protein>
    <submittedName>
        <fullName evidence="6">VCBS repeat-containing protein</fullName>
    </submittedName>
</protein>
<dbReference type="InterPro" id="IPR027039">
    <property type="entry name" value="Crtac1"/>
</dbReference>
<keyword evidence="4" id="KW-0812">Transmembrane</keyword>
<evidence type="ECO:0000313" key="6">
    <source>
        <dbReference type="EMBL" id="MDN5212733.1"/>
    </source>
</evidence>
<sequence length="1125" mass="125230">MWTPLTTWSDIAKLNLSIFYAFIFFIPAIFFPSQTLAQDQPKLFTLLNSRQTNINFENTVSDEREHNIFLYENYYSGGGVGIGDFNRDGLADIYFTGNLVGDRLYINQGEMQFKDITTSAGIKDNGAWSSGVAVADVNGDGWDDIYVCNEMYDNAPELRKNKLYINNGDLTFTESAEKYGVADAERSRQAIFFDYDGDRDIDLFLLNSPPEPGKYSGKSWDNLMIEKYSPRLYQNTGEGFIDVSQKAGVLKAGFPNSASSGDFNGDGWPDLYVANDFRAPDFLYLNNGDGTFTNVIDQAARHISNFSMGVDVGDINNDGLLDIFVLDMAAEDNYRSKANMSGMNPQAFWQVVNEGGHFQYMFNTLQLNQGDNHFSDIAQLSGVSSTDWSWSNLIVDLDNDGHKDIFVTNGIMREIRNTDAFLRIPAYVKAVANDFRRKNPGVSGLNIWDVVNLDSVLALLPSQKLSNYAFKNEGDLTFTKKSKDWGLDQQTFSNGSAFADLDNDGDLDLIVNNTNDPAFIYRNNAEKLTANNFLRIKLVDDNRSVIGTKLAIEHQANRQFFEVTNARGMFSNSEQIAHFGLGKDNKVDKIIITWPDQSVTIKNNIKANQLISINKKSRSSSGSAVAQKKQRLFQNYTHKAGIKFSHRENEFDDFAKQILLPHKMSQFGPGLAVADVDGNGLDDVFVGGAAGFVGALYLQYPDRKFIKMAQAPWENDKACEDVDALFFDVDGDGDQDLYVVSGGNEFVPGDGRYQDRLYINTGKIFEKSEGILPVITESGSKVIPGDYDSDGDIDLFLGGRLTPHSYPMPGSSHLLNNNNGKFRDVTAEVAAELTGIGMVTDAVWTDFDVDGRQDLIVVGEWMPISFFKNVNGSFQNVTDDLGFKEMTGWWFDIAKGDFDGDGDDDYIVGNLGTNSKYKASEDEPFQVHYDDFDHNGSKDIVLSYYNFGNLYPVRGKSCSSQQIPQLRKKFKTYDLFASSDLNSIYGAENLDKALHYSAKTFASVFIENLGGKFKLSKLPNEAQLSTINDVVIDDFDSDGNLDALLAGNFYGSEVETPRNDASVGLLMRGDGKNNFEAVSPAKSGFYAPYDVKNMEVMHAGKDKMVLLGINNDDLQIFKVLKIKNL</sequence>
<evidence type="ECO:0000256" key="4">
    <source>
        <dbReference type="SAM" id="Phobius"/>
    </source>
</evidence>
<keyword evidence="7" id="KW-1185">Reference proteome</keyword>
<keyword evidence="4" id="KW-0472">Membrane</keyword>
<dbReference type="InterPro" id="IPR011519">
    <property type="entry name" value="UnbV_ASPIC"/>
</dbReference>
<dbReference type="Pfam" id="PF07593">
    <property type="entry name" value="UnbV_ASPIC"/>
    <property type="match status" value="1"/>
</dbReference>
<accession>A0ABT8L915</accession>
<keyword evidence="1" id="KW-0732">Signal</keyword>
<feature type="transmembrane region" description="Helical" evidence="4">
    <location>
        <begin position="12"/>
        <end position="31"/>
    </location>
</feature>
<keyword evidence="4" id="KW-1133">Transmembrane helix</keyword>
<keyword evidence="2" id="KW-0677">Repeat</keyword>
<evidence type="ECO:0000256" key="1">
    <source>
        <dbReference type="ARBA" id="ARBA00022729"/>
    </source>
</evidence>
<name>A0ABT8L915_9BACT</name>
<dbReference type="SMART" id="SM00191">
    <property type="entry name" value="Int_alpha"/>
    <property type="match status" value="3"/>
</dbReference>
<feature type="domain" description="ASPIC/UnbV" evidence="5">
    <location>
        <begin position="546"/>
        <end position="611"/>
    </location>
</feature>
<evidence type="ECO:0000313" key="7">
    <source>
        <dbReference type="Proteomes" id="UP001172083"/>
    </source>
</evidence>